<proteinExistence type="predicted"/>
<dbReference type="GeneID" id="69974067"/>
<feature type="transmembrane region" description="Helical" evidence="5">
    <location>
        <begin position="46"/>
        <end position="64"/>
    </location>
</feature>
<keyword evidence="2 5" id="KW-0812">Transmembrane</keyword>
<organism evidence="6 7">
    <name type="scientific">Paraburkholderia caribensis MBA4</name>
    <dbReference type="NCBI Taxonomy" id="1323664"/>
    <lineage>
        <taxon>Bacteria</taxon>
        <taxon>Pseudomonadati</taxon>
        <taxon>Pseudomonadota</taxon>
        <taxon>Betaproteobacteria</taxon>
        <taxon>Burkholderiales</taxon>
        <taxon>Burkholderiaceae</taxon>
        <taxon>Paraburkholderia</taxon>
    </lineage>
</organism>
<evidence type="ECO:0000313" key="7">
    <source>
        <dbReference type="Proteomes" id="UP000019146"/>
    </source>
</evidence>
<dbReference type="RefSeq" id="WP_007579001.1">
    <property type="nucleotide sequence ID" value="NZ_CP012748.1"/>
</dbReference>
<evidence type="ECO:0000256" key="1">
    <source>
        <dbReference type="ARBA" id="ARBA00022475"/>
    </source>
</evidence>
<dbReference type="AlphaFoldDB" id="A0A0P0RNP3"/>
<evidence type="ECO:0000256" key="2">
    <source>
        <dbReference type="ARBA" id="ARBA00022692"/>
    </source>
</evidence>
<name>A0A0P0RNP3_9BURK</name>
<dbReference type="InterPro" id="IPR012451">
    <property type="entry name" value="DUF1656"/>
</dbReference>
<dbReference type="Proteomes" id="UP000019146">
    <property type="component" value="Plasmid unnamed"/>
</dbReference>
<dbReference type="EMBL" id="CP012748">
    <property type="protein sequence ID" value="ALL70616.1"/>
    <property type="molecule type" value="Genomic_DNA"/>
</dbReference>
<protein>
    <recommendedName>
        <fullName evidence="8">DUF1656 domain-containing protein</fullName>
    </recommendedName>
</protein>
<keyword evidence="6" id="KW-0614">Plasmid</keyword>
<feature type="transmembrane region" description="Helical" evidence="5">
    <location>
        <begin position="12"/>
        <end position="34"/>
    </location>
</feature>
<evidence type="ECO:0000313" key="6">
    <source>
        <dbReference type="EMBL" id="ALL70616.1"/>
    </source>
</evidence>
<evidence type="ECO:0000256" key="4">
    <source>
        <dbReference type="ARBA" id="ARBA00023136"/>
    </source>
</evidence>
<accession>A0A0P0RNP3</accession>
<evidence type="ECO:0008006" key="8">
    <source>
        <dbReference type="Google" id="ProtNLM"/>
    </source>
</evidence>
<dbReference type="KEGG" id="bcai:K788_0008277"/>
<dbReference type="Pfam" id="PF07869">
    <property type="entry name" value="DUF1656"/>
    <property type="match status" value="1"/>
</dbReference>
<reference evidence="6 7" key="1">
    <citation type="journal article" date="2014" name="Genome Announc.">
        <title>Draft Genome Sequence of the Haloacid-Degrading Burkholderia caribensis Strain MBA4.</title>
        <authorList>
            <person name="Pan Y."/>
            <person name="Kong K.F."/>
            <person name="Tsang J.S."/>
        </authorList>
    </citation>
    <scope>NUCLEOTIDE SEQUENCE [LARGE SCALE GENOMIC DNA]</scope>
    <source>
        <strain evidence="6 7">MBA4</strain>
        <plasmid evidence="7">Plasmid</plasmid>
    </source>
</reference>
<sequence length="66" mass="7396">MPAEIEFCSFLVPYLLPVLIGCVVVFVMLDLLFARLGVYRYAWHPGLFRVALFAAMFSGVSLLVRG</sequence>
<geneLocation type="plasmid" evidence="7"/>
<evidence type="ECO:0000256" key="5">
    <source>
        <dbReference type="SAM" id="Phobius"/>
    </source>
</evidence>
<keyword evidence="3 5" id="KW-1133">Transmembrane helix</keyword>
<keyword evidence="1" id="KW-1003">Cell membrane</keyword>
<evidence type="ECO:0000256" key="3">
    <source>
        <dbReference type="ARBA" id="ARBA00022989"/>
    </source>
</evidence>
<gene>
    <name evidence="6" type="ORF">K788_0008277</name>
</gene>
<keyword evidence="4 5" id="KW-0472">Membrane</keyword>